<dbReference type="FunFam" id="1.10.167.10:FF:000001">
    <property type="entry name" value="Putative regulator of g-protein signaling 12"/>
    <property type="match status" value="1"/>
</dbReference>
<accession>A0A0N4Z6L3</accession>
<dbReference type="InterPro" id="IPR035892">
    <property type="entry name" value="C2_domain_sf"/>
</dbReference>
<dbReference type="PANTHER" id="PTHR10845">
    <property type="entry name" value="REGULATOR OF G PROTEIN SIGNALING"/>
    <property type="match status" value="1"/>
</dbReference>
<dbReference type="SUPFAM" id="SSF48097">
    <property type="entry name" value="Regulator of G-protein signaling, RGS"/>
    <property type="match status" value="1"/>
</dbReference>
<dbReference type="SMART" id="SM00239">
    <property type="entry name" value="C2"/>
    <property type="match status" value="1"/>
</dbReference>
<dbReference type="PROSITE" id="PS50004">
    <property type="entry name" value="C2"/>
    <property type="match status" value="1"/>
</dbReference>
<dbReference type="InterPro" id="IPR000008">
    <property type="entry name" value="C2_dom"/>
</dbReference>
<proteinExistence type="predicted"/>
<feature type="domain" description="RGS" evidence="3">
    <location>
        <begin position="736"/>
        <end position="853"/>
    </location>
</feature>
<dbReference type="Gene3D" id="2.60.40.150">
    <property type="entry name" value="C2 domain"/>
    <property type="match status" value="1"/>
</dbReference>
<organism evidence="4 5">
    <name type="scientific">Parastrongyloides trichosuri</name>
    <name type="common">Possum-specific nematode worm</name>
    <dbReference type="NCBI Taxonomy" id="131310"/>
    <lineage>
        <taxon>Eukaryota</taxon>
        <taxon>Metazoa</taxon>
        <taxon>Ecdysozoa</taxon>
        <taxon>Nematoda</taxon>
        <taxon>Chromadorea</taxon>
        <taxon>Rhabditida</taxon>
        <taxon>Tylenchina</taxon>
        <taxon>Panagrolaimomorpha</taxon>
        <taxon>Strongyloidoidea</taxon>
        <taxon>Strongyloididae</taxon>
        <taxon>Parastrongyloides</taxon>
    </lineage>
</organism>
<dbReference type="InterPro" id="IPR036305">
    <property type="entry name" value="RGS_sf"/>
</dbReference>
<feature type="region of interest" description="Disordered" evidence="1">
    <location>
        <begin position="627"/>
        <end position="657"/>
    </location>
</feature>
<dbReference type="SUPFAM" id="SSF49562">
    <property type="entry name" value="C2 domain (Calcium/lipid-binding domain, CaLB)"/>
    <property type="match status" value="1"/>
</dbReference>
<dbReference type="PROSITE" id="PS50132">
    <property type="entry name" value="RGS"/>
    <property type="match status" value="1"/>
</dbReference>
<dbReference type="STRING" id="131310.A0A0N4Z6L3"/>
<keyword evidence="4" id="KW-1185">Reference proteome</keyword>
<feature type="compositionally biased region" description="Low complexity" evidence="1">
    <location>
        <begin position="645"/>
        <end position="654"/>
    </location>
</feature>
<evidence type="ECO:0000259" key="3">
    <source>
        <dbReference type="PROSITE" id="PS50132"/>
    </source>
</evidence>
<evidence type="ECO:0000313" key="5">
    <source>
        <dbReference type="WBParaSite" id="PTRK_0000281900.1"/>
    </source>
</evidence>
<reference evidence="5" key="1">
    <citation type="submission" date="2017-02" db="UniProtKB">
        <authorList>
            <consortium name="WormBaseParasite"/>
        </authorList>
    </citation>
    <scope>IDENTIFICATION</scope>
</reference>
<feature type="domain" description="C2" evidence="2">
    <location>
        <begin position="262"/>
        <end position="425"/>
    </location>
</feature>
<protein>
    <submittedName>
        <fullName evidence="5">RGS domain-containing protein</fullName>
    </submittedName>
</protein>
<dbReference type="PANTHER" id="PTHR10845:SF259">
    <property type="entry name" value="RGS DOMAIN-CONTAINING PROTEIN-RELATED"/>
    <property type="match status" value="1"/>
</dbReference>
<dbReference type="AlphaFoldDB" id="A0A0N4Z6L3"/>
<evidence type="ECO:0000313" key="4">
    <source>
        <dbReference type="Proteomes" id="UP000038045"/>
    </source>
</evidence>
<dbReference type="Pfam" id="PF00615">
    <property type="entry name" value="RGS"/>
    <property type="match status" value="1"/>
</dbReference>
<dbReference type="SMART" id="SM00315">
    <property type="entry name" value="RGS"/>
    <property type="match status" value="1"/>
</dbReference>
<dbReference type="InterPro" id="IPR016137">
    <property type="entry name" value="RGS"/>
</dbReference>
<dbReference type="Proteomes" id="UP000038045">
    <property type="component" value="Unplaced"/>
</dbReference>
<evidence type="ECO:0000259" key="2">
    <source>
        <dbReference type="PROSITE" id="PS50004"/>
    </source>
</evidence>
<sequence length="874" mass="99582">MIKLISFRMYNNSPSIERTRDLSSDDINILQTESIDKYDLWNDGNRMNIFGDSDDDDSISSMSQADRNPLLDSISDFTTSDSELYKSSISHEMIWDKVIPKKRHANYYSSTKSKLRKFPSLSTINPDNNSSSFEHFEDDLDDDSSLTDYDSVNSKSKFRGDLSVIKELNSPTPLHNSTEIGEYENQYEGNSCFNSNWKPIQTSTTTALNFNSGPISKNKPRTVMGTKRIPFTNYNGIHNFDDHYTPIIKNDGRRMMKPTVFKSEQFGLPSQCARQWGCKGILYLTIALSKNLIKVTVNKAIYFTDNNLDIASSYVRLELKQRNNYKVSGSRKHSIKGSSYQDKYLYGQETNSFRTKVISSSNKPEFRETFSFKVTSANIRNHDRIGISVYSTSHNDELRKKMIGCMAFPIKRLIKKASEESDFMFDQSSNGSYIVNDEGFILLGPTYGEKTNFPVNKIKVRTFYDDIGTSACSSSVGTSSIHSRSPLKMMNESEWRYGQQRHQMNIPQSTNNVTNYKSIISGSGRSMLNSNHNNEVINIGNEFVHSSSSMHHRQLNNIKSLGLGKGCDLNNDNDNNEYKRHYRFTLPSITTTTDSISDFTPTGDFVTPMAPLDLHYLYADSAMPTSNYDSRGNVEEGDSQKQIPSSSSSSSTSSLHNPNAVRRVSSFTVLPSKNKIKRNSADSNTKDGVILTHHDSKKNLNIVSKSINYVKHKMASALSFPILYPTINEVKLWETSFEALLHHKDGSELFKHFLKDEFSAENLDFWFECEEFKKMKEGKKSYNKALHIYELYIHEDGSKQVNLDADTRNTTKNMLDNGAKPDTFNLAQNRIEQLMSKDSYPRFLKSKRFLDFLHEVEHSDYLHNGKRNSTGDIS</sequence>
<dbReference type="PRINTS" id="PR01301">
    <property type="entry name" value="RGSPROTEIN"/>
</dbReference>
<name>A0A0N4Z6L3_PARTI</name>
<dbReference type="WBParaSite" id="PTRK_0000281900.1">
    <property type="protein sequence ID" value="PTRK_0000281900.1"/>
    <property type="gene ID" value="PTRK_0000281900"/>
</dbReference>
<evidence type="ECO:0000256" key="1">
    <source>
        <dbReference type="SAM" id="MobiDB-lite"/>
    </source>
</evidence>
<dbReference type="InterPro" id="IPR044926">
    <property type="entry name" value="RGS_subdomain_2"/>
</dbReference>
<dbReference type="Pfam" id="PF00168">
    <property type="entry name" value="C2"/>
    <property type="match status" value="1"/>
</dbReference>
<dbReference type="Gene3D" id="1.10.167.10">
    <property type="entry name" value="Regulator of G-protein Signalling 4, domain 2"/>
    <property type="match status" value="1"/>
</dbReference>